<comment type="caution">
    <text evidence="2">The sequence shown here is derived from an EMBL/GenBank/DDBJ whole genome shotgun (WGS) entry which is preliminary data.</text>
</comment>
<reference evidence="2" key="1">
    <citation type="submission" date="2020-07" db="EMBL/GenBank/DDBJ databases">
        <title>Clarias magur genome sequencing, assembly and annotation.</title>
        <authorList>
            <person name="Kushwaha B."/>
            <person name="Kumar R."/>
            <person name="Das P."/>
            <person name="Joshi C.G."/>
            <person name="Kumar D."/>
            <person name="Nagpure N.S."/>
            <person name="Pandey M."/>
            <person name="Agarwal S."/>
            <person name="Srivastava S."/>
            <person name="Singh M."/>
            <person name="Sahoo L."/>
            <person name="Jayasankar P."/>
            <person name="Meher P.K."/>
            <person name="Koringa P.G."/>
            <person name="Iquebal M.A."/>
            <person name="Das S.P."/>
            <person name="Bit A."/>
            <person name="Patnaik S."/>
            <person name="Patel N."/>
            <person name="Shah T.M."/>
            <person name="Hinsu A."/>
            <person name="Jena J.K."/>
        </authorList>
    </citation>
    <scope>NUCLEOTIDE SEQUENCE</scope>
    <source>
        <strain evidence="2">CIFAMagur01</strain>
        <tissue evidence="2">Testis</tissue>
    </source>
</reference>
<name>A0A8J5C9M3_CLAMG</name>
<proteinExistence type="predicted"/>
<dbReference type="Proteomes" id="UP000727407">
    <property type="component" value="Unassembled WGS sequence"/>
</dbReference>
<protein>
    <submittedName>
        <fullName evidence="2">Uncharacterized protein</fullName>
    </submittedName>
</protein>
<evidence type="ECO:0000313" key="3">
    <source>
        <dbReference type="Proteomes" id="UP000727407"/>
    </source>
</evidence>
<organism evidence="2 3">
    <name type="scientific">Clarias magur</name>
    <name type="common">Asian catfish</name>
    <name type="synonym">Macropteronotus magur</name>
    <dbReference type="NCBI Taxonomy" id="1594786"/>
    <lineage>
        <taxon>Eukaryota</taxon>
        <taxon>Metazoa</taxon>
        <taxon>Chordata</taxon>
        <taxon>Craniata</taxon>
        <taxon>Vertebrata</taxon>
        <taxon>Euteleostomi</taxon>
        <taxon>Actinopterygii</taxon>
        <taxon>Neopterygii</taxon>
        <taxon>Teleostei</taxon>
        <taxon>Ostariophysi</taxon>
        <taxon>Siluriformes</taxon>
        <taxon>Clariidae</taxon>
        <taxon>Clarias</taxon>
    </lineage>
</organism>
<evidence type="ECO:0000313" key="2">
    <source>
        <dbReference type="EMBL" id="KAF5910044.1"/>
    </source>
</evidence>
<feature type="compositionally biased region" description="Polar residues" evidence="1">
    <location>
        <begin position="1"/>
        <end position="25"/>
    </location>
</feature>
<gene>
    <name evidence="2" type="ORF">DAT39_000006</name>
</gene>
<feature type="region of interest" description="Disordered" evidence="1">
    <location>
        <begin position="1"/>
        <end position="29"/>
    </location>
</feature>
<accession>A0A8J5C9M3</accession>
<sequence length="55" mass="5869">MTSHCSELVTDSSGSQHKQEINNGGPTRHYCGSLQGTGLLDTLPITNQKIAKNKA</sequence>
<dbReference type="AlphaFoldDB" id="A0A8J5C9M3"/>
<evidence type="ECO:0000256" key="1">
    <source>
        <dbReference type="SAM" id="MobiDB-lite"/>
    </source>
</evidence>
<keyword evidence="3" id="KW-1185">Reference proteome</keyword>
<dbReference type="EMBL" id="QNUK01000001">
    <property type="protein sequence ID" value="KAF5910044.1"/>
    <property type="molecule type" value="Genomic_DNA"/>
</dbReference>